<evidence type="ECO:0000256" key="1">
    <source>
        <dbReference type="SAM" id="MobiDB-lite"/>
    </source>
</evidence>
<feature type="compositionally biased region" description="Basic and acidic residues" evidence="1">
    <location>
        <begin position="465"/>
        <end position="475"/>
    </location>
</feature>
<dbReference type="EMBL" id="MGEH01000022">
    <property type="protein sequence ID" value="OGL78873.1"/>
    <property type="molecule type" value="Genomic_DNA"/>
</dbReference>
<dbReference type="AlphaFoldDB" id="A0A1F7UKR8"/>
<feature type="region of interest" description="Disordered" evidence="1">
    <location>
        <begin position="1"/>
        <end position="24"/>
    </location>
</feature>
<dbReference type="Proteomes" id="UP000176603">
    <property type="component" value="Unassembled WGS sequence"/>
</dbReference>
<gene>
    <name evidence="2" type="ORF">A3E39_03525</name>
</gene>
<comment type="caution">
    <text evidence="2">The sequence shown here is derived from an EMBL/GenBank/DDBJ whole genome shotgun (WGS) entry which is preliminary data.</text>
</comment>
<evidence type="ECO:0000313" key="2">
    <source>
        <dbReference type="EMBL" id="OGL78873.1"/>
    </source>
</evidence>
<protein>
    <submittedName>
        <fullName evidence="2">Uncharacterized protein</fullName>
    </submittedName>
</protein>
<evidence type="ECO:0000313" key="3">
    <source>
        <dbReference type="Proteomes" id="UP000176603"/>
    </source>
</evidence>
<accession>A0A1F7UKR8</accession>
<feature type="region of interest" description="Disordered" evidence="1">
    <location>
        <begin position="454"/>
        <end position="475"/>
    </location>
</feature>
<reference evidence="2 3" key="1">
    <citation type="journal article" date="2016" name="Nat. Commun.">
        <title>Thousands of microbial genomes shed light on interconnected biogeochemical processes in an aquifer system.</title>
        <authorList>
            <person name="Anantharaman K."/>
            <person name="Brown C.T."/>
            <person name="Hug L.A."/>
            <person name="Sharon I."/>
            <person name="Castelle C.J."/>
            <person name="Probst A.J."/>
            <person name="Thomas B.C."/>
            <person name="Singh A."/>
            <person name="Wilkins M.J."/>
            <person name="Karaoz U."/>
            <person name="Brodie E.L."/>
            <person name="Williams K.H."/>
            <person name="Hubbard S.S."/>
            <person name="Banfield J.F."/>
        </authorList>
    </citation>
    <scope>NUCLEOTIDE SEQUENCE [LARGE SCALE GENOMIC DNA]</scope>
</reference>
<proteinExistence type="predicted"/>
<dbReference type="STRING" id="1802399.A3E39_03525"/>
<sequence>MIFEPKQPTVGTRTPPKRRRRHIGTGPFFRDERPFYNTAKDWSVLCVQKAQEIFRVAREKRLPDCDHEGRLLWRDLDAIRVAHAVSCKSERQARFLASNGQEWPKLRKRNAAGEPKRLTFMHNERSFVCVETAVLNRMCIMEEVVWHADHVRDRLFHEEGECVLPKLCTHYRPPPTTPEEAEAMAESGSYRLRDRPARVYGAPPPTTPTEKRWYVIVDVWAFKAHRRTSQERRHVSRHPCHDGECLLLAMQADIQATAPLRAKELYRDRHCDGKDLVIGKYLALPKSLFDKAAAMSVLPLDLTRESLERAVREASPAAVANRTEALLTSPSHDVGHDPWGLVRRIPPGFYAYDPSAREPGEDFEPGELLPILDHDRALASVFMSHDGEPPEPHVEMLIRGVAPVPLYPEYHPWEQINTAQTSLALPDPTGPWPLTYREHQWDEAERLGIKIVDHPRHSPSRSRRNRDQLKLKLFR</sequence>
<organism evidence="2 3">
    <name type="scientific">Candidatus Uhrbacteria bacterium RIFCSPHIGHO2_12_FULL_60_25</name>
    <dbReference type="NCBI Taxonomy" id="1802399"/>
    <lineage>
        <taxon>Bacteria</taxon>
        <taxon>Candidatus Uhriibacteriota</taxon>
    </lineage>
</organism>
<name>A0A1F7UKR8_9BACT</name>